<accession>A0ABS4Z9J9</accession>
<feature type="compositionally biased region" description="Low complexity" evidence="1">
    <location>
        <begin position="27"/>
        <end position="108"/>
    </location>
</feature>
<comment type="caution">
    <text evidence="3">The sequence shown here is derived from an EMBL/GenBank/DDBJ whole genome shotgun (WGS) entry which is preliminary data.</text>
</comment>
<name>A0ABS4Z9J9_9ACTN</name>
<organism evidence="3 4">
    <name type="scientific">Microlunatus capsulatus</name>
    <dbReference type="NCBI Taxonomy" id="99117"/>
    <lineage>
        <taxon>Bacteria</taxon>
        <taxon>Bacillati</taxon>
        <taxon>Actinomycetota</taxon>
        <taxon>Actinomycetes</taxon>
        <taxon>Propionibacteriales</taxon>
        <taxon>Propionibacteriaceae</taxon>
        <taxon>Microlunatus</taxon>
    </lineage>
</organism>
<evidence type="ECO:0000313" key="4">
    <source>
        <dbReference type="Proteomes" id="UP000758168"/>
    </source>
</evidence>
<gene>
    <name evidence="3" type="ORF">JOF54_002645</name>
</gene>
<proteinExistence type="predicted"/>
<keyword evidence="4" id="KW-1185">Reference proteome</keyword>
<evidence type="ECO:0000256" key="2">
    <source>
        <dbReference type="SAM" id="SignalP"/>
    </source>
</evidence>
<dbReference type="RefSeq" id="WP_210056585.1">
    <property type="nucleotide sequence ID" value="NZ_JAGIOB010000001.1"/>
</dbReference>
<evidence type="ECO:0008006" key="5">
    <source>
        <dbReference type="Google" id="ProtNLM"/>
    </source>
</evidence>
<dbReference type="EMBL" id="JAGIOB010000001">
    <property type="protein sequence ID" value="MBP2417723.1"/>
    <property type="molecule type" value="Genomic_DNA"/>
</dbReference>
<reference evidence="3 4" key="1">
    <citation type="submission" date="2021-03" db="EMBL/GenBank/DDBJ databases">
        <title>Sequencing the genomes of 1000 actinobacteria strains.</title>
        <authorList>
            <person name="Klenk H.-P."/>
        </authorList>
    </citation>
    <scope>NUCLEOTIDE SEQUENCE [LARGE SCALE GENOMIC DNA]</scope>
    <source>
        <strain evidence="3 4">DSM 12936</strain>
    </source>
</reference>
<feature type="region of interest" description="Disordered" evidence="1">
    <location>
        <begin position="27"/>
        <end position="122"/>
    </location>
</feature>
<dbReference type="Proteomes" id="UP000758168">
    <property type="component" value="Unassembled WGS sequence"/>
</dbReference>
<dbReference type="PROSITE" id="PS51257">
    <property type="entry name" value="PROKAR_LIPOPROTEIN"/>
    <property type="match status" value="1"/>
</dbReference>
<evidence type="ECO:0000256" key="1">
    <source>
        <dbReference type="SAM" id="MobiDB-lite"/>
    </source>
</evidence>
<keyword evidence="2" id="KW-0732">Signal</keyword>
<feature type="chain" id="PRO_5046623443" description="DUF4352 domain-containing protein" evidence="2">
    <location>
        <begin position="27"/>
        <end position="258"/>
    </location>
</feature>
<evidence type="ECO:0000313" key="3">
    <source>
        <dbReference type="EMBL" id="MBP2417723.1"/>
    </source>
</evidence>
<protein>
    <recommendedName>
        <fullName evidence="5">DUF4352 domain-containing protein</fullName>
    </recommendedName>
</protein>
<feature type="signal peptide" evidence="2">
    <location>
        <begin position="1"/>
        <end position="26"/>
    </location>
</feature>
<sequence>MLVPPRAALRLALTAVVLGSALATTACSTPAPTASGTPSAGTAPSSTTSTATTSAAPSPTPTASPSGRPGASPTATTSAPEPGSTPSGPAGGPTAAPSASGSAADAPDPTAPAQPVPADREDARDRLPAVEGALADGLRWSDGVRVAVVEVTQGELDQPGPGSRIGPFTSFRLRVTNESDEPLDLSRVITSLTYGRPPLQARPVYDEDAADFTGRLAPGDRASARYSFAVPASGRSAVALTVDLDARHGLATFRGDAR</sequence>